<evidence type="ECO:0000313" key="11">
    <source>
        <dbReference type="EMBL" id="EGD79391.1"/>
    </source>
</evidence>
<proteinExistence type="inferred from homology"/>
<evidence type="ECO:0000256" key="9">
    <source>
        <dbReference type="SAM" id="MobiDB-lite"/>
    </source>
</evidence>
<feature type="binding site" evidence="7">
    <location>
        <position position="105"/>
    </location>
    <ligand>
        <name>ATP</name>
        <dbReference type="ChEBI" id="CHEBI:30616"/>
    </ligand>
</feature>
<dbReference type="SMART" id="SM00220">
    <property type="entry name" value="S_TKc"/>
    <property type="match status" value="1"/>
</dbReference>
<evidence type="ECO:0000256" key="8">
    <source>
        <dbReference type="RuleBase" id="RU000304"/>
    </source>
</evidence>
<dbReference type="InParanoid" id="F2UP36"/>
<dbReference type="AlphaFoldDB" id="F2UP36"/>
<dbReference type="OMA" id="NANRRPN"/>
<dbReference type="OrthoDB" id="4062651at2759"/>
<dbReference type="PROSITE" id="PS00108">
    <property type="entry name" value="PROTEIN_KINASE_ST"/>
    <property type="match status" value="1"/>
</dbReference>
<feature type="domain" description="Protein kinase" evidence="10">
    <location>
        <begin position="76"/>
        <end position="331"/>
    </location>
</feature>
<dbReference type="PANTHER" id="PTHR48013">
    <property type="entry name" value="DUAL SPECIFICITY MITOGEN-ACTIVATED PROTEIN KINASE KINASE 5-RELATED"/>
    <property type="match status" value="1"/>
</dbReference>
<gene>
    <name evidence="11" type="ORF">PTSG_09802</name>
</gene>
<keyword evidence="1" id="KW-0808">Transferase</keyword>
<evidence type="ECO:0000259" key="10">
    <source>
        <dbReference type="PROSITE" id="PS50011"/>
    </source>
</evidence>
<dbReference type="EC" id="2.7.12.2" evidence="6"/>
<dbReference type="PROSITE" id="PS00107">
    <property type="entry name" value="PROTEIN_KINASE_ATP"/>
    <property type="match status" value="1"/>
</dbReference>
<evidence type="ECO:0000256" key="6">
    <source>
        <dbReference type="ARBA" id="ARBA00038999"/>
    </source>
</evidence>
<protein>
    <recommendedName>
        <fullName evidence="6">mitogen-activated protein kinase kinase</fullName>
        <ecNumber evidence="6">2.7.12.2</ecNumber>
    </recommendedName>
</protein>
<reference evidence="11" key="1">
    <citation type="submission" date="2009-08" db="EMBL/GenBank/DDBJ databases">
        <title>Annotation of Salpingoeca rosetta.</title>
        <authorList>
            <consortium name="The Broad Institute Genome Sequencing Platform"/>
            <person name="Russ C."/>
            <person name="Cuomo C."/>
            <person name="Burger G."/>
            <person name="Gray M.W."/>
            <person name="Holland P.W.H."/>
            <person name="King N."/>
            <person name="Lang F.B.F."/>
            <person name="Roger A.J."/>
            <person name="Ruiz-Trillo I."/>
            <person name="Young S.K."/>
            <person name="Zeng Q."/>
            <person name="Gargeya S."/>
            <person name="Alvarado L."/>
            <person name="Berlin A."/>
            <person name="Chapman S.B."/>
            <person name="Chen Z."/>
            <person name="Freedman E."/>
            <person name="Gellesch M."/>
            <person name="Goldberg J."/>
            <person name="Griggs A."/>
            <person name="Gujja S."/>
            <person name="Heilman E."/>
            <person name="Heiman D."/>
            <person name="Howarth C."/>
            <person name="Mehta T."/>
            <person name="Neiman D."/>
            <person name="Pearson M."/>
            <person name="Roberts A."/>
            <person name="Saif S."/>
            <person name="Shea T."/>
            <person name="Shenoy N."/>
            <person name="Sisk P."/>
            <person name="Stolte C."/>
            <person name="Sykes S."/>
            <person name="White J."/>
            <person name="Yandava C."/>
            <person name="Haas B."/>
            <person name="Nusbaum C."/>
            <person name="Birren B."/>
        </authorList>
    </citation>
    <scope>NUCLEOTIDE SEQUENCE [LARGE SCALE GENOMIC DNA]</scope>
    <source>
        <strain evidence="11">ATCC 50818</strain>
    </source>
</reference>
<dbReference type="GO" id="GO:0005524">
    <property type="term" value="F:ATP binding"/>
    <property type="evidence" value="ECO:0007669"/>
    <property type="project" value="UniProtKB-UniRule"/>
</dbReference>
<dbReference type="InterPro" id="IPR008271">
    <property type="entry name" value="Ser/Thr_kinase_AS"/>
</dbReference>
<dbReference type="PROSITE" id="PS50011">
    <property type="entry name" value="PROTEIN_KINASE_DOM"/>
    <property type="match status" value="1"/>
</dbReference>
<dbReference type="EMBL" id="GL832985">
    <property type="protein sequence ID" value="EGD79391.1"/>
    <property type="molecule type" value="Genomic_DNA"/>
</dbReference>
<keyword evidence="4 7" id="KW-0067">ATP-binding</keyword>
<keyword evidence="12" id="KW-1185">Reference proteome</keyword>
<keyword evidence="2 7" id="KW-0547">Nucleotide-binding</keyword>
<dbReference type="InterPro" id="IPR011009">
    <property type="entry name" value="Kinase-like_dom_sf"/>
</dbReference>
<feature type="compositionally biased region" description="Acidic residues" evidence="9">
    <location>
        <begin position="377"/>
        <end position="394"/>
    </location>
</feature>
<evidence type="ECO:0000256" key="2">
    <source>
        <dbReference type="ARBA" id="ARBA00022741"/>
    </source>
</evidence>
<evidence type="ECO:0000256" key="7">
    <source>
        <dbReference type="PROSITE-ProRule" id="PRU10141"/>
    </source>
</evidence>
<dbReference type="PANTHER" id="PTHR48013:SF15">
    <property type="entry name" value="DUAL SPECIFICITY MITOGEN-ACTIVATED PROTEIN KINASE KINASE 4"/>
    <property type="match status" value="1"/>
</dbReference>
<feature type="region of interest" description="Disordered" evidence="9">
    <location>
        <begin position="1"/>
        <end position="20"/>
    </location>
</feature>
<keyword evidence="3 11" id="KW-0418">Kinase</keyword>
<dbReference type="RefSeq" id="XP_004989160.1">
    <property type="nucleotide sequence ID" value="XM_004989103.1"/>
</dbReference>
<evidence type="ECO:0000256" key="1">
    <source>
        <dbReference type="ARBA" id="ARBA00022679"/>
    </source>
</evidence>
<sequence>MGDQHDKFKAQGITMKQGTRPKRRLKLGAVARGTKPNHLPIDDPVFELIDKERHKLGWIMMQGKQPLRCEVRKLKLNDKACIGKGQFGYVFRATVPNTTTHVAVKQVPDTSDSHRRRSLMADLQTSRLIQHPNFVKFFGFDYWEASLYIFLELMDADWERIYTTVAATHETIPEPVLRSVATAIGSALVHLETEKILHRDIKPSNMLLGFDGSIKLCDFSISRQVPEGAADSYVGCGPYMSPERMSSQRYDLSSELWSTGISLLELANLRHPLAEEQKSIERLLGAVGACDFDKRVRSGFSDQLSDLIHKCLEKECEHRIDVAGFNRHPFLRGETADASQWWREFKDRHANPDRGDGGGLAELGDALGKSTDTVVGDADDGDDGDDDDGGDGDGDGGGTSHKTFVSTQQRRQPGARQPPPSLTAPDDAATPRPPTPAHEDLTPAHSEMYTGSDLLTPTPSSSDPAS</sequence>
<evidence type="ECO:0000256" key="4">
    <source>
        <dbReference type="ARBA" id="ARBA00022840"/>
    </source>
</evidence>
<dbReference type="Gene3D" id="3.30.200.20">
    <property type="entry name" value="Phosphorylase Kinase, domain 1"/>
    <property type="match status" value="1"/>
</dbReference>
<accession>F2UP36</accession>
<name>F2UP36_SALR5</name>
<feature type="compositionally biased region" description="Polar residues" evidence="9">
    <location>
        <begin position="453"/>
        <end position="466"/>
    </location>
</feature>
<evidence type="ECO:0000256" key="3">
    <source>
        <dbReference type="ARBA" id="ARBA00022777"/>
    </source>
</evidence>
<dbReference type="Gene3D" id="1.10.510.10">
    <property type="entry name" value="Transferase(Phosphotransferase) domain 1"/>
    <property type="match status" value="1"/>
</dbReference>
<feature type="region of interest" description="Disordered" evidence="9">
    <location>
        <begin position="370"/>
        <end position="466"/>
    </location>
</feature>
<dbReference type="eggNOG" id="KOG1006">
    <property type="taxonomic scope" value="Eukaryota"/>
</dbReference>
<organism evidence="12">
    <name type="scientific">Salpingoeca rosetta (strain ATCC 50818 / BSB-021)</name>
    <dbReference type="NCBI Taxonomy" id="946362"/>
    <lineage>
        <taxon>Eukaryota</taxon>
        <taxon>Choanoflagellata</taxon>
        <taxon>Craspedida</taxon>
        <taxon>Salpingoecidae</taxon>
        <taxon>Salpingoeca</taxon>
    </lineage>
</organism>
<keyword evidence="8" id="KW-0723">Serine/threonine-protein kinase</keyword>
<dbReference type="STRING" id="946362.F2UP36"/>
<dbReference type="Proteomes" id="UP000007799">
    <property type="component" value="Unassembled WGS sequence"/>
</dbReference>
<dbReference type="InterPro" id="IPR017441">
    <property type="entry name" value="Protein_kinase_ATP_BS"/>
</dbReference>
<dbReference type="GeneID" id="16069702"/>
<evidence type="ECO:0000256" key="5">
    <source>
        <dbReference type="ARBA" id="ARBA00038035"/>
    </source>
</evidence>
<dbReference type="GO" id="GO:0004708">
    <property type="term" value="F:MAP kinase kinase activity"/>
    <property type="evidence" value="ECO:0007669"/>
    <property type="project" value="UniProtKB-EC"/>
</dbReference>
<dbReference type="Pfam" id="PF00069">
    <property type="entry name" value="Pkinase"/>
    <property type="match status" value="1"/>
</dbReference>
<dbReference type="SUPFAM" id="SSF56112">
    <property type="entry name" value="Protein kinase-like (PK-like)"/>
    <property type="match status" value="1"/>
</dbReference>
<comment type="similarity">
    <text evidence="5">Belongs to the protein kinase superfamily. STE Ser/Thr protein kinase family. MAP kinase kinase subfamily.</text>
</comment>
<evidence type="ECO:0000313" key="12">
    <source>
        <dbReference type="Proteomes" id="UP000007799"/>
    </source>
</evidence>
<dbReference type="KEGG" id="sre:PTSG_09802"/>
<dbReference type="GO" id="GO:0004674">
    <property type="term" value="F:protein serine/threonine kinase activity"/>
    <property type="evidence" value="ECO:0007669"/>
    <property type="project" value="UniProtKB-KW"/>
</dbReference>
<dbReference type="InterPro" id="IPR000719">
    <property type="entry name" value="Prot_kinase_dom"/>
</dbReference>